<organism evidence="9">
    <name type="scientific">Fagus sylvatica</name>
    <name type="common">Beechnut</name>
    <dbReference type="NCBI Taxonomy" id="28930"/>
    <lineage>
        <taxon>Eukaryota</taxon>
        <taxon>Viridiplantae</taxon>
        <taxon>Streptophyta</taxon>
        <taxon>Embryophyta</taxon>
        <taxon>Tracheophyta</taxon>
        <taxon>Spermatophyta</taxon>
        <taxon>Magnoliopsida</taxon>
        <taxon>eudicotyledons</taxon>
        <taxon>Gunneridae</taxon>
        <taxon>Pentapetalae</taxon>
        <taxon>rosids</taxon>
        <taxon>fabids</taxon>
        <taxon>Fagales</taxon>
        <taxon>Fagaceae</taxon>
        <taxon>Fagus</taxon>
    </lineage>
</organism>
<dbReference type="Pfam" id="PF17917">
    <property type="entry name" value="RT_RNaseH"/>
    <property type="match status" value="1"/>
</dbReference>
<keyword evidence="3" id="KW-0540">Nuclease</keyword>
<dbReference type="Pfam" id="PF17921">
    <property type="entry name" value="Integrase_H2C2"/>
    <property type="match status" value="1"/>
</dbReference>
<dbReference type="GO" id="GO:0003964">
    <property type="term" value="F:RNA-directed DNA polymerase activity"/>
    <property type="evidence" value="ECO:0007669"/>
    <property type="project" value="UniProtKB-KW"/>
</dbReference>
<evidence type="ECO:0000256" key="3">
    <source>
        <dbReference type="ARBA" id="ARBA00022722"/>
    </source>
</evidence>
<evidence type="ECO:0000259" key="8">
    <source>
        <dbReference type="PROSITE" id="PS50013"/>
    </source>
</evidence>
<evidence type="ECO:0000256" key="4">
    <source>
        <dbReference type="ARBA" id="ARBA00022759"/>
    </source>
</evidence>
<sequence>MEPTGLPPQRAHDHHIPLQDNSNPVATKLYRYPYYQKIAIEKLVTELLNTGVIRPSNSPFSSSVVLVKKHDGSWRMCIDYRSLNKITIKDKFPIPVVDELLDELHGANNGVAVDSNKISAMLNWPQHTTPRAMRGFLGLTGYYRKFIQNYGAVLSQERPIAFHSQAFHGKNLSLSTYEKEMLALVIAVKKWQHYLLGRKFVVKTDQKSLQYLLSQKINTEAQQRWLYKLMGFDFSIEYKQGKENKVADALSRMHEESKEKMEVMAITCPTPHWVKAVKEDQESSEHVQQLVSKVKEGEAVGPWVLRDGLFFFKDRIYVAPESTLQQDIIAQFHDSSHEGFLKTFHRIRANFYWQGMRDSIKTFIRECSRLHFYECVLVGIISLERNKLQLQFSISSPDRWPNRGGESHVRDVSSVLHKCQSQTMGTAKVAVVEQELLQRDQVLQELKQHIKTSQNRMKQVLRFHYGKILNLLHATMVHLRSYGALVQLLISLTYQQNLKFTLCSMFHCLRKNWASIRHHNHNSLLFLEANGEVAVRPQAILDQRRRRNQQEVLVHWQGLSPADATWENLEFLRKQFPGYVLEDKDHAKEGGVVTVIRGA</sequence>
<dbReference type="InterPro" id="IPR000953">
    <property type="entry name" value="Chromo/chromo_shadow_dom"/>
</dbReference>
<dbReference type="Pfam" id="PF00385">
    <property type="entry name" value="Chromo"/>
    <property type="match status" value="1"/>
</dbReference>
<keyword evidence="4" id="KW-0255">Endonuclease</keyword>
<reference evidence="9" key="1">
    <citation type="submission" date="2018-02" db="EMBL/GenBank/DDBJ databases">
        <authorList>
            <person name="Cohen D.B."/>
            <person name="Kent A.D."/>
        </authorList>
    </citation>
    <scope>NUCLEOTIDE SEQUENCE</scope>
</reference>
<dbReference type="PANTHER" id="PTHR37984">
    <property type="entry name" value="PROTEIN CBG26694"/>
    <property type="match status" value="1"/>
</dbReference>
<evidence type="ECO:0000256" key="5">
    <source>
        <dbReference type="ARBA" id="ARBA00022801"/>
    </source>
</evidence>
<dbReference type="InterPro" id="IPR050951">
    <property type="entry name" value="Retrovirus_Pol_polyprotein"/>
</dbReference>
<dbReference type="InterPro" id="IPR041373">
    <property type="entry name" value="RT_RNaseH"/>
</dbReference>
<dbReference type="InterPro" id="IPR043502">
    <property type="entry name" value="DNA/RNA_pol_sf"/>
</dbReference>
<dbReference type="InterPro" id="IPR023780">
    <property type="entry name" value="Chromo_domain"/>
</dbReference>
<dbReference type="GO" id="GO:0016787">
    <property type="term" value="F:hydrolase activity"/>
    <property type="evidence" value="ECO:0007669"/>
    <property type="project" value="UniProtKB-KW"/>
</dbReference>
<dbReference type="InterPro" id="IPR043128">
    <property type="entry name" value="Rev_trsase/Diguanyl_cyclase"/>
</dbReference>
<protein>
    <recommendedName>
        <fullName evidence="8">Chromo domain-containing protein</fullName>
    </recommendedName>
</protein>
<dbReference type="PROSITE" id="PS50013">
    <property type="entry name" value="CHROMO_2"/>
    <property type="match status" value="1"/>
</dbReference>
<dbReference type="EMBL" id="OIVN01003694">
    <property type="protein sequence ID" value="SPD12992.1"/>
    <property type="molecule type" value="Genomic_DNA"/>
</dbReference>
<keyword evidence="5" id="KW-0378">Hydrolase</keyword>
<accession>A0A2N9HL73</accession>
<dbReference type="Gene3D" id="1.10.340.70">
    <property type="match status" value="1"/>
</dbReference>
<feature type="region of interest" description="Disordered" evidence="7">
    <location>
        <begin position="1"/>
        <end position="20"/>
    </location>
</feature>
<feature type="domain" description="Chromo" evidence="8">
    <location>
        <begin position="535"/>
        <end position="582"/>
    </location>
</feature>
<gene>
    <name evidence="9" type="ORF">FSB_LOCUS40874</name>
</gene>
<dbReference type="GO" id="GO:0004519">
    <property type="term" value="F:endonuclease activity"/>
    <property type="evidence" value="ECO:0007669"/>
    <property type="project" value="UniProtKB-KW"/>
</dbReference>
<dbReference type="Gene3D" id="3.30.70.270">
    <property type="match status" value="2"/>
</dbReference>
<proteinExistence type="predicted"/>
<dbReference type="InterPro" id="IPR016197">
    <property type="entry name" value="Chromo-like_dom_sf"/>
</dbReference>
<dbReference type="InterPro" id="IPR041588">
    <property type="entry name" value="Integrase_H2C2"/>
</dbReference>
<dbReference type="SUPFAM" id="SSF54160">
    <property type="entry name" value="Chromo domain-like"/>
    <property type="match status" value="1"/>
</dbReference>
<evidence type="ECO:0000256" key="7">
    <source>
        <dbReference type="SAM" id="MobiDB-lite"/>
    </source>
</evidence>
<keyword evidence="1" id="KW-0808">Transferase</keyword>
<dbReference type="Gene3D" id="2.40.50.40">
    <property type="match status" value="1"/>
</dbReference>
<keyword evidence="2" id="KW-0548">Nucleotidyltransferase</keyword>
<dbReference type="CDD" id="cd09274">
    <property type="entry name" value="RNase_HI_RT_Ty3"/>
    <property type="match status" value="1"/>
</dbReference>
<dbReference type="AlphaFoldDB" id="A0A2N9HL73"/>
<dbReference type="SUPFAM" id="SSF56672">
    <property type="entry name" value="DNA/RNA polymerases"/>
    <property type="match status" value="1"/>
</dbReference>
<evidence type="ECO:0000256" key="6">
    <source>
        <dbReference type="ARBA" id="ARBA00022918"/>
    </source>
</evidence>
<dbReference type="Gene3D" id="3.10.10.10">
    <property type="entry name" value="HIV Type 1 Reverse Transcriptase, subunit A, domain 1"/>
    <property type="match status" value="1"/>
</dbReference>
<evidence type="ECO:0000313" key="9">
    <source>
        <dbReference type="EMBL" id="SPD12992.1"/>
    </source>
</evidence>
<keyword evidence="6" id="KW-0695">RNA-directed DNA polymerase</keyword>
<dbReference type="SMART" id="SM00298">
    <property type="entry name" value="CHROMO"/>
    <property type="match status" value="1"/>
</dbReference>
<evidence type="ECO:0000256" key="1">
    <source>
        <dbReference type="ARBA" id="ARBA00022679"/>
    </source>
</evidence>
<dbReference type="PANTHER" id="PTHR37984:SF5">
    <property type="entry name" value="PROTEIN NYNRIN-LIKE"/>
    <property type="match status" value="1"/>
</dbReference>
<evidence type="ECO:0000256" key="2">
    <source>
        <dbReference type="ARBA" id="ARBA00022695"/>
    </source>
</evidence>
<name>A0A2N9HL73_FAGSY</name>